<organism evidence="1 2">
    <name type="scientific">Gillisia mitskevichiae</name>
    <dbReference type="NCBI Taxonomy" id="270921"/>
    <lineage>
        <taxon>Bacteria</taxon>
        <taxon>Pseudomonadati</taxon>
        <taxon>Bacteroidota</taxon>
        <taxon>Flavobacteriia</taxon>
        <taxon>Flavobacteriales</taxon>
        <taxon>Flavobacteriaceae</taxon>
        <taxon>Gillisia</taxon>
    </lineage>
</organism>
<reference evidence="1 2" key="1">
    <citation type="submission" date="2018-10" db="EMBL/GenBank/DDBJ databases">
        <title>Genomic Encyclopedia of Archaeal and Bacterial Type Strains, Phase II (KMG-II): from individual species to whole genera.</title>
        <authorList>
            <person name="Goeker M."/>
        </authorList>
    </citation>
    <scope>NUCLEOTIDE SEQUENCE [LARGE SCALE GENOMIC DNA]</scope>
    <source>
        <strain evidence="1 2">DSM 19839</strain>
    </source>
</reference>
<sequence>MRKALVIQEDIIILKIIERLVVLNHYECKAIRSINDLDIEDQSENFDVIISDILFDGIAPLDFVFQIQEIILHKSLIIVTNMGQKKIQKEILASQNVIGFFPIPLDMDNIQKLIA</sequence>
<name>A0A495PUG0_9FLAO</name>
<dbReference type="Gene3D" id="3.40.50.2300">
    <property type="match status" value="1"/>
</dbReference>
<accession>A0A495PUG0</accession>
<dbReference type="SUPFAM" id="SSF52172">
    <property type="entry name" value="CheY-like"/>
    <property type="match status" value="1"/>
</dbReference>
<keyword evidence="2" id="KW-1185">Reference proteome</keyword>
<dbReference type="Proteomes" id="UP000276282">
    <property type="component" value="Unassembled WGS sequence"/>
</dbReference>
<dbReference type="EMBL" id="RBLG01000002">
    <property type="protein sequence ID" value="RKS53400.1"/>
    <property type="molecule type" value="Genomic_DNA"/>
</dbReference>
<evidence type="ECO:0000313" key="2">
    <source>
        <dbReference type="Proteomes" id="UP000276282"/>
    </source>
</evidence>
<dbReference type="InterPro" id="IPR011006">
    <property type="entry name" value="CheY-like_superfamily"/>
</dbReference>
<dbReference type="OrthoDB" id="9808843at2"/>
<evidence type="ECO:0008006" key="3">
    <source>
        <dbReference type="Google" id="ProtNLM"/>
    </source>
</evidence>
<gene>
    <name evidence="1" type="ORF">BC962_1650</name>
</gene>
<protein>
    <recommendedName>
        <fullName evidence="3">Response regulator receiver domain-containing protein</fullName>
    </recommendedName>
</protein>
<dbReference type="RefSeq" id="WP_121345498.1">
    <property type="nucleotide sequence ID" value="NZ_RBLG01000002.1"/>
</dbReference>
<proteinExistence type="predicted"/>
<evidence type="ECO:0000313" key="1">
    <source>
        <dbReference type="EMBL" id="RKS53400.1"/>
    </source>
</evidence>
<dbReference type="AlphaFoldDB" id="A0A495PUG0"/>
<comment type="caution">
    <text evidence="1">The sequence shown here is derived from an EMBL/GenBank/DDBJ whole genome shotgun (WGS) entry which is preliminary data.</text>
</comment>